<dbReference type="EMBL" id="RZYA01000019">
    <property type="protein sequence ID" value="RVU18964.1"/>
    <property type="molecule type" value="Genomic_DNA"/>
</dbReference>
<dbReference type="Pfam" id="PF13490">
    <property type="entry name" value="zf-HC2"/>
    <property type="match status" value="1"/>
</dbReference>
<organism evidence="4 5">
    <name type="scientific">Streptomyces antnestii</name>
    <dbReference type="NCBI Taxonomy" id="2494256"/>
    <lineage>
        <taxon>Bacteria</taxon>
        <taxon>Bacillati</taxon>
        <taxon>Actinomycetota</taxon>
        <taxon>Actinomycetes</taxon>
        <taxon>Kitasatosporales</taxon>
        <taxon>Streptomycetaceae</taxon>
        <taxon>Streptomyces</taxon>
    </lineage>
</organism>
<dbReference type="InterPro" id="IPR041916">
    <property type="entry name" value="Anti_sigma_zinc_sf"/>
</dbReference>
<keyword evidence="5" id="KW-1185">Reference proteome</keyword>
<gene>
    <name evidence="4" type="ORF">EOT10_31155</name>
</gene>
<dbReference type="InterPro" id="IPR027383">
    <property type="entry name" value="Znf_put"/>
</dbReference>
<proteinExistence type="predicted"/>
<evidence type="ECO:0000256" key="2">
    <source>
        <dbReference type="ARBA" id="ARBA00023163"/>
    </source>
</evidence>
<reference evidence="4 5" key="1">
    <citation type="submission" date="2019-01" db="EMBL/GenBank/DDBJ databases">
        <title>Genome sequences of Streptomyces and Rhizobium isolates collected from root and soil.</title>
        <authorList>
            <person name="Chhettri S."/>
            <person name="Sevigny J.L."/>
            <person name="Sen A."/>
            <person name="Ennis N."/>
            <person name="Tisa L."/>
        </authorList>
    </citation>
    <scope>NUCLEOTIDE SEQUENCE [LARGE SCALE GENOMIC DNA]</scope>
    <source>
        <strain evidence="4 5">San01</strain>
    </source>
</reference>
<name>A0A437P9L8_9ACTN</name>
<dbReference type="Gene3D" id="1.10.10.1320">
    <property type="entry name" value="Anti-sigma factor, zinc-finger domain"/>
    <property type="match status" value="1"/>
</dbReference>
<evidence type="ECO:0000259" key="3">
    <source>
        <dbReference type="Pfam" id="PF13490"/>
    </source>
</evidence>
<sequence length="97" mass="10787">MFSTPQECHTVRERLADYTLGALVGEEADVITSHLATCAACRDEHYCLAAVSAHLAPLRNALADQPRRRTLGRRHPVRPTRLTLAQWVTKNAWAPAN</sequence>
<feature type="domain" description="Putative zinc-finger" evidence="3">
    <location>
        <begin position="8"/>
        <end position="42"/>
    </location>
</feature>
<accession>A0A437P9L8</accession>
<keyword evidence="1" id="KW-0805">Transcription regulation</keyword>
<evidence type="ECO:0000313" key="4">
    <source>
        <dbReference type="EMBL" id="RVU18964.1"/>
    </source>
</evidence>
<dbReference type="Proteomes" id="UP000283128">
    <property type="component" value="Unassembled WGS sequence"/>
</dbReference>
<evidence type="ECO:0000313" key="5">
    <source>
        <dbReference type="Proteomes" id="UP000283128"/>
    </source>
</evidence>
<comment type="caution">
    <text evidence="4">The sequence shown here is derived from an EMBL/GenBank/DDBJ whole genome shotgun (WGS) entry which is preliminary data.</text>
</comment>
<keyword evidence="2" id="KW-0804">Transcription</keyword>
<dbReference type="AlphaFoldDB" id="A0A437P9L8"/>
<dbReference type="OrthoDB" id="4235946at2"/>
<dbReference type="RefSeq" id="WP_127831714.1">
    <property type="nucleotide sequence ID" value="NZ_RZYA01000019.1"/>
</dbReference>
<evidence type="ECO:0000256" key="1">
    <source>
        <dbReference type="ARBA" id="ARBA00023015"/>
    </source>
</evidence>
<protein>
    <submittedName>
        <fullName evidence="4">Zf-HC2 domain-containing protein</fullName>
    </submittedName>
</protein>